<evidence type="ECO:0000256" key="1">
    <source>
        <dbReference type="SAM" id="SignalP"/>
    </source>
</evidence>
<dbReference type="EMBL" id="MAEM01000085">
    <property type="protein sequence ID" value="OBS03291.1"/>
    <property type="molecule type" value="Genomic_DNA"/>
</dbReference>
<dbReference type="InterPro" id="IPR025326">
    <property type="entry name" value="DUF4232"/>
</dbReference>
<dbReference type="AlphaFoldDB" id="A0A1A6BLX1"/>
<reference evidence="3 4" key="1">
    <citation type="submission" date="2016-06" db="EMBL/GenBank/DDBJ databases">
        <authorList>
            <person name="Kjaerup R.B."/>
            <person name="Dalgaard T.S."/>
            <person name="Juul-Madsen H.R."/>
        </authorList>
    </citation>
    <scope>NUCLEOTIDE SEQUENCE [LARGE SCALE GENOMIC DNA]</scope>
    <source>
        <strain evidence="3 4">1245752.6</strain>
    </source>
</reference>
<sequence length="174" mass="17168">MAPALRILAVLAAAASFTAPPAWSAPADPAPCSAGQVVVTAAGPEAAVGHRAVTLIFALAPGVGPCTLTGYPRVESGTGGPLITAQPTLRGYMGGLPSDLDVPPTITVSPSQRGESVVEGMSVNSAGDPCPNYTDLSVTPPGGSGPVTVAAAIDSCQLQVHPVTQVVIEPVPPS</sequence>
<dbReference type="Pfam" id="PF14016">
    <property type="entry name" value="DUF4232"/>
    <property type="match status" value="1"/>
</dbReference>
<evidence type="ECO:0000259" key="2">
    <source>
        <dbReference type="Pfam" id="PF14016"/>
    </source>
</evidence>
<organism evidence="3 4">
    <name type="scientific">Mycobacterium gordonae</name>
    <dbReference type="NCBI Taxonomy" id="1778"/>
    <lineage>
        <taxon>Bacteria</taxon>
        <taxon>Bacillati</taxon>
        <taxon>Actinomycetota</taxon>
        <taxon>Actinomycetes</taxon>
        <taxon>Mycobacteriales</taxon>
        <taxon>Mycobacteriaceae</taxon>
        <taxon>Mycobacterium</taxon>
    </lineage>
</organism>
<dbReference type="Proteomes" id="UP000093757">
    <property type="component" value="Unassembled WGS sequence"/>
</dbReference>
<comment type="caution">
    <text evidence="3">The sequence shown here is derived from an EMBL/GenBank/DDBJ whole genome shotgun (WGS) entry which is preliminary data.</text>
</comment>
<dbReference type="RefSeq" id="WP_065132577.1">
    <property type="nucleotide sequence ID" value="NZ_JANFXG010000090.1"/>
</dbReference>
<gene>
    <name evidence="3" type="ORF">A9W98_10255</name>
</gene>
<feature type="domain" description="DUF4232" evidence="2">
    <location>
        <begin position="32"/>
        <end position="163"/>
    </location>
</feature>
<proteinExistence type="predicted"/>
<feature type="chain" id="PRO_5008342962" description="DUF4232 domain-containing protein" evidence="1">
    <location>
        <begin position="25"/>
        <end position="174"/>
    </location>
</feature>
<protein>
    <recommendedName>
        <fullName evidence="2">DUF4232 domain-containing protein</fullName>
    </recommendedName>
</protein>
<dbReference type="OrthoDB" id="4554818at2"/>
<name>A0A1A6BLX1_MYCGO</name>
<accession>A0A1A6BLX1</accession>
<evidence type="ECO:0000313" key="4">
    <source>
        <dbReference type="Proteomes" id="UP000093757"/>
    </source>
</evidence>
<keyword evidence="1" id="KW-0732">Signal</keyword>
<evidence type="ECO:0000313" key="3">
    <source>
        <dbReference type="EMBL" id="OBS03291.1"/>
    </source>
</evidence>
<feature type="signal peptide" evidence="1">
    <location>
        <begin position="1"/>
        <end position="24"/>
    </location>
</feature>